<keyword evidence="3" id="KW-1185">Reference proteome</keyword>
<dbReference type="RefSeq" id="WP_132547407.1">
    <property type="nucleotide sequence ID" value="NZ_SMAA01000002.1"/>
</dbReference>
<evidence type="ECO:0000256" key="1">
    <source>
        <dbReference type="SAM" id="Phobius"/>
    </source>
</evidence>
<evidence type="ECO:0000313" key="3">
    <source>
        <dbReference type="Proteomes" id="UP000295188"/>
    </source>
</evidence>
<proteinExistence type="predicted"/>
<accession>A0A4R3KEI3</accession>
<feature type="transmembrane region" description="Helical" evidence="1">
    <location>
        <begin position="20"/>
        <end position="42"/>
    </location>
</feature>
<dbReference type="EMBL" id="SMAA01000002">
    <property type="protein sequence ID" value="TCS81483.1"/>
    <property type="molecule type" value="Genomic_DNA"/>
</dbReference>
<feature type="transmembrane region" description="Helical" evidence="1">
    <location>
        <begin position="148"/>
        <end position="169"/>
    </location>
</feature>
<keyword evidence="1" id="KW-0472">Membrane</keyword>
<organism evidence="2 3">
    <name type="scientific">Pectinatus cerevisiiphilus</name>
    <dbReference type="NCBI Taxonomy" id="86956"/>
    <lineage>
        <taxon>Bacteria</taxon>
        <taxon>Bacillati</taxon>
        <taxon>Bacillota</taxon>
        <taxon>Negativicutes</taxon>
        <taxon>Selenomonadales</taxon>
        <taxon>Selenomonadaceae</taxon>
        <taxon>Pectinatus</taxon>
    </lineage>
</organism>
<keyword evidence="1" id="KW-1133">Transmembrane helix</keyword>
<gene>
    <name evidence="2" type="ORF">EDC37_102189</name>
</gene>
<sequence>MFNHNDMSGKLKFISRMRILAGLLLFVELLAVGWTLAFYFLYPSQQTGFLSISWLLLIGMVIPFNWPGAIVCALLSIFLRADAVLILTAGIYIIFTLLVNRAVWVPNPQGYHLLVKVMRLEIGKSVLLMLAGCFIALVDTGGEEFVTYMVIAVYEFGSAINMIIFYKLLESIDNMDYREIFQVDGKRPYGQ</sequence>
<dbReference type="Proteomes" id="UP000295188">
    <property type="component" value="Unassembled WGS sequence"/>
</dbReference>
<dbReference type="AlphaFoldDB" id="A0A4R3KEI3"/>
<comment type="caution">
    <text evidence="2">The sequence shown here is derived from an EMBL/GenBank/DDBJ whole genome shotgun (WGS) entry which is preliminary data.</text>
</comment>
<evidence type="ECO:0000313" key="2">
    <source>
        <dbReference type="EMBL" id="TCS81483.1"/>
    </source>
</evidence>
<feature type="transmembrane region" description="Helical" evidence="1">
    <location>
        <begin position="84"/>
        <end position="104"/>
    </location>
</feature>
<feature type="transmembrane region" description="Helical" evidence="1">
    <location>
        <begin position="54"/>
        <end position="78"/>
    </location>
</feature>
<name>A0A4R3KEI3_9FIRM</name>
<feature type="transmembrane region" description="Helical" evidence="1">
    <location>
        <begin position="125"/>
        <end position="142"/>
    </location>
</feature>
<reference evidence="2 3" key="1">
    <citation type="submission" date="2019-03" db="EMBL/GenBank/DDBJ databases">
        <title>Genomic Encyclopedia of Type Strains, Phase IV (KMG-IV): sequencing the most valuable type-strain genomes for metagenomic binning, comparative biology and taxonomic classification.</title>
        <authorList>
            <person name="Goeker M."/>
        </authorList>
    </citation>
    <scope>NUCLEOTIDE SEQUENCE [LARGE SCALE GENOMIC DNA]</scope>
    <source>
        <strain evidence="2 3">DSM 20467</strain>
    </source>
</reference>
<protein>
    <submittedName>
        <fullName evidence="2">Uncharacterized protein</fullName>
    </submittedName>
</protein>
<keyword evidence="1" id="KW-0812">Transmembrane</keyword>